<keyword evidence="3" id="KW-0238">DNA-binding</keyword>
<reference evidence="9" key="1">
    <citation type="submission" date="2016-06" db="EMBL/GenBank/DDBJ databases">
        <title>Parallel loss of symbiosis genes in relatives of nitrogen-fixing non-legume Parasponia.</title>
        <authorList>
            <person name="Van Velzen R."/>
            <person name="Holmer R."/>
            <person name="Bu F."/>
            <person name="Rutten L."/>
            <person name="Van Zeijl A."/>
            <person name="Liu W."/>
            <person name="Santuari L."/>
            <person name="Cao Q."/>
            <person name="Sharma T."/>
            <person name="Shen D."/>
            <person name="Roswanjaya Y."/>
            <person name="Wardhani T."/>
            <person name="Kalhor M.S."/>
            <person name="Jansen J."/>
            <person name="Van den Hoogen J."/>
            <person name="Gungor B."/>
            <person name="Hartog M."/>
            <person name="Hontelez J."/>
            <person name="Verver J."/>
            <person name="Yang W.-C."/>
            <person name="Schijlen E."/>
            <person name="Repin R."/>
            <person name="Schilthuizen M."/>
            <person name="Schranz E."/>
            <person name="Heidstra R."/>
            <person name="Miyata K."/>
            <person name="Fedorova E."/>
            <person name="Kohlen W."/>
            <person name="Bisseling T."/>
            <person name="Smit S."/>
            <person name="Geurts R."/>
        </authorList>
    </citation>
    <scope>NUCLEOTIDE SEQUENCE [LARGE SCALE GENOMIC DNA]</scope>
    <source>
        <strain evidence="9">cv. RG33-2</strain>
    </source>
</reference>
<evidence type="ECO:0000313" key="9">
    <source>
        <dbReference type="Proteomes" id="UP000237000"/>
    </source>
</evidence>
<protein>
    <submittedName>
        <fullName evidence="8">Basic helix-loop-helix transcription factor</fullName>
    </submittedName>
</protein>
<dbReference type="GO" id="GO:0003677">
    <property type="term" value="F:DNA binding"/>
    <property type="evidence" value="ECO:0007669"/>
    <property type="project" value="UniProtKB-KW"/>
</dbReference>
<dbReference type="InParanoid" id="A0A2P5F8U9"/>
<sequence>MEDLYGTAPSSGNNGLASESEEINNILNQLLHSSSSSSPYSSSSSSSSSCMTCKTKYTHLLHSQPPPTSFSDTVSGSGLFGSEAPQEDRIGFGRSANRSELDHRVVDGSSGAGSSSGFNFSDTGGYFGAEVKDGAENTFFSAGLADSDAKGRRVSPENDFGDFSCDSEGAEGSEMRTNSAPPRSSSKRSRAAEVHNLSEKRRRSRINEKMKALQNLIPNSNKTDKASMLDEAIEYLKQLQLQVQMLSMRNGLSLHPMCLPGVLQPMQLPLPQTGLGYNEGPKYLNSNRGISTFSGVEESLMHSAYNLSNTSTISNQPTTIPSFANIATTPEASLGFEQSIHTHFRPISLPTSSKDLCNDGKSQLQVDTCHTGKSSSEVGILSSENPEV</sequence>
<dbReference type="OrthoDB" id="690068at2759"/>
<keyword evidence="9" id="KW-1185">Reference proteome</keyword>
<feature type="region of interest" description="Disordered" evidence="6">
    <location>
        <begin position="367"/>
        <end position="388"/>
    </location>
</feature>
<keyword evidence="4" id="KW-0804">Transcription</keyword>
<dbReference type="PROSITE" id="PS50888">
    <property type="entry name" value="BHLH"/>
    <property type="match status" value="1"/>
</dbReference>
<feature type="domain" description="BHLH" evidence="7">
    <location>
        <begin position="190"/>
        <end position="239"/>
    </location>
</feature>
<dbReference type="InterPro" id="IPR031066">
    <property type="entry name" value="bHLH_ALC-like_plant"/>
</dbReference>
<dbReference type="PANTHER" id="PTHR45855:SF6">
    <property type="entry name" value="TRANSCRIPTION FACTOR ALC"/>
    <property type="match status" value="1"/>
</dbReference>
<dbReference type="InterPro" id="IPR036638">
    <property type="entry name" value="HLH_DNA-bd_sf"/>
</dbReference>
<keyword evidence="2" id="KW-0805">Transcription regulation</keyword>
<feature type="compositionally biased region" description="Polar residues" evidence="6">
    <location>
        <begin position="8"/>
        <end position="32"/>
    </location>
</feature>
<comment type="subcellular location">
    <subcellularLocation>
        <location evidence="1">Nucleus</location>
    </subcellularLocation>
</comment>
<evidence type="ECO:0000256" key="3">
    <source>
        <dbReference type="ARBA" id="ARBA00023125"/>
    </source>
</evidence>
<evidence type="ECO:0000313" key="8">
    <source>
        <dbReference type="EMBL" id="PON94213.1"/>
    </source>
</evidence>
<dbReference type="Gene3D" id="4.10.280.10">
    <property type="entry name" value="Helix-loop-helix DNA-binding domain"/>
    <property type="match status" value="1"/>
</dbReference>
<evidence type="ECO:0000256" key="4">
    <source>
        <dbReference type="ARBA" id="ARBA00023163"/>
    </source>
</evidence>
<dbReference type="PANTHER" id="PTHR45855">
    <property type="entry name" value="TRANSCRIPTION FACTOR PIF1-RELATED"/>
    <property type="match status" value="1"/>
</dbReference>
<gene>
    <name evidence="8" type="primary">TorBHLH4</name>
    <name evidence="8" type="ORF">TorRG33x02_099510</name>
</gene>
<evidence type="ECO:0000256" key="6">
    <source>
        <dbReference type="SAM" id="MobiDB-lite"/>
    </source>
</evidence>
<dbReference type="GO" id="GO:0005634">
    <property type="term" value="C:nucleus"/>
    <property type="evidence" value="ECO:0007669"/>
    <property type="project" value="UniProtKB-SubCell"/>
</dbReference>
<dbReference type="CDD" id="cd11445">
    <property type="entry name" value="bHLH_AtPIF_like"/>
    <property type="match status" value="1"/>
</dbReference>
<name>A0A2P5F8U9_TREOI</name>
<dbReference type="FunFam" id="4.10.280.10:FF:000004">
    <property type="entry name" value="Basic helix-loop-helix transcription factor"/>
    <property type="match status" value="1"/>
</dbReference>
<feature type="compositionally biased region" description="Low complexity" evidence="6">
    <location>
        <begin position="33"/>
        <end position="49"/>
    </location>
</feature>
<accession>A0A2P5F8U9</accession>
<evidence type="ECO:0000256" key="1">
    <source>
        <dbReference type="ARBA" id="ARBA00004123"/>
    </source>
</evidence>
<organism evidence="8 9">
    <name type="scientific">Trema orientale</name>
    <name type="common">Charcoal tree</name>
    <name type="synonym">Celtis orientalis</name>
    <dbReference type="NCBI Taxonomy" id="63057"/>
    <lineage>
        <taxon>Eukaryota</taxon>
        <taxon>Viridiplantae</taxon>
        <taxon>Streptophyta</taxon>
        <taxon>Embryophyta</taxon>
        <taxon>Tracheophyta</taxon>
        <taxon>Spermatophyta</taxon>
        <taxon>Magnoliopsida</taxon>
        <taxon>eudicotyledons</taxon>
        <taxon>Gunneridae</taxon>
        <taxon>Pentapetalae</taxon>
        <taxon>rosids</taxon>
        <taxon>fabids</taxon>
        <taxon>Rosales</taxon>
        <taxon>Cannabaceae</taxon>
        <taxon>Trema</taxon>
    </lineage>
</organism>
<dbReference type="EMBL" id="JXTC01000053">
    <property type="protein sequence ID" value="PON94213.1"/>
    <property type="molecule type" value="Genomic_DNA"/>
</dbReference>
<proteinExistence type="predicted"/>
<feature type="compositionally biased region" description="Basic and acidic residues" evidence="6">
    <location>
        <begin position="147"/>
        <end position="156"/>
    </location>
</feature>
<comment type="caution">
    <text evidence="8">The sequence shown here is derived from an EMBL/GenBank/DDBJ whole genome shotgun (WGS) entry which is preliminary data.</text>
</comment>
<feature type="region of interest" description="Disordered" evidence="6">
    <location>
        <begin position="146"/>
        <end position="202"/>
    </location>
</feature>
<dbReference type="Pfam" id="PF00010">
    <property type="entry name" value="HLH"/>
    <property type="match status" value="1"/>
</dbReference>
<feature type="compositionally biased region" description="Basic and acidic residues" evidence="6">
    <location>
        <begin position="190"/>
        <end position="202"/>
    </location>
</feature>
<dbReference type="GO" id="GO:0046983">
    <property type="term" value="F:protein dimerization activity"/>
    <property type="evidence" value="ECO:0007669"/>
    <property type="project" value="InterPro"/>
</dbReference>
<dbReference type="SUPFAM" id="SSF47459">
    <property type="entry name" value="HLH, helix-loop-helix DNA-binding domain"/>
    <property type="match status" value="1"/>
</dbReference>
<keyword evidence="5" id="KW-0539">Nucleus</keyword>
<dbReference type="Proteomes" id="UP000237000">
    <property type="component" value="Unassembled WGS sequence"/>
</dbReference>
<evidence type="ECO:0000259" key="7">
    <source>
        <dbReference type="PROSITE" id="PS50888"/>
    </source>
</evidence>
<dbReference type="AlphaFoldDB" id="A0A2P5F8U9"/>
<evidence type="ECO:0000256" key="2">
    <source>
        <dbReference type="ARBA" id="ARBA00023015"/>
    </source>
</evidence>
<dbReference type="InterPro" id="IPR011598">
    <property type="entry name" value="bHLH_dom"/>
</dbReference>
<dbReference type="InterPro" id="IPR047265">
    <property type="entry name" value="PIF1-like_bHLH"/>
</dbReference>
<dbReference type="SMART" id="SM00353">
    <property type="entry name" value="HLH"/>
    <property type="match status" value="1"/>
</dbReference>
<feature type="region of interest" description="Disordered" evidence="6">
    <location>
        <begin position="1"/>
        <end position="50"/>
    </location>
</feature>
<evidence type="ECO:0000256" key="5">
    <source>
        <dbReference type="ARBA" id="ARBA00023242"/>
    </source>
</evidence>